<proteinExistence type="predicted"/>
<organism evidence="2 3">
    <name type="scientific">Halarchaeum grantii</name>
    <dbReference type="NCBI Taxonomy" id="1193105"/>
    <lineage>
        <taxon>Archaea</taxon>
        <taxon>Methanobacteriati</taxon>
        <taxon>Methanobacteriota</taxon>
        <taxon>Stenosarchaea group</taxon>
        <taxon>Halobacteria</taxon>
        <taxon>Halobacteriales</taxon>
        <taxon>Halobacteriaceae</taxon>
    </lineage>
</organism>
<dbReference type="Proteomes" id="UP000628840">
    <property type="component" value="Unassembled WGS sequence"/>
</dbReference>
<dbReference type="AlphaFoldDB" id="A0A830FC48"/>
<dbReference type="Gene3D" id="1.10.10.10">
    <property type="entry name" value="Winged helix-like DNA-binding domain superfamily/Winged helix DNA-binding domain"/>
    <property type="match status" value="1"/>
</dbReference>
<evidence type="ECO:0000313" key="2">
    <source>
        <dbReference type="EMBL" id="GGL39759.1"/>
    </source>
</evidence>
<gene>
    <name evidence="2" type="ORF">GCM10009037_24410</name>
</gene>
<evidence type="ECO:0000313" key="3">
    <source>
        <dbReference type="Proteomes" id="UP000628840"/>
    </source>
</evidence>
<dbReference type="SUPFAM" id="SSF46785">
    <property type="entry name" value="Winged helix' DNA-binding domain"/>
    <property type="match status" value="1"/>
</dbReference>
<evidence type="ECO:0000256" key="1">
    <source>
        <dbReference type="SAM" id="MobiDB-lite"/>
    </source>
</evidence>
<dbReference type="EMBL" id="BMPF01000004">
    <property type="protein sequence ID" value="GGL39759.1"/>
    <property type="molecule type" value="Genomic_DNA"/>
</dbReference>
<protein>
    <submittedName>
        <fullName evidence="2">Uncharacterized protein</fullName>
    </submittedName>
</protein>
<name>A0A830FC48_9EURY</name>
<reference evidence="2 3" key="1">
    <citation type="journal article" date="2019" name="Int. J. Syst. Evol. Microbiol.">
        <title>The Global Catalogue of Microorganisms (GCM) 10K type strain sequencing project: providing services to taxonomists for standard genome sequencing and annotation.</title>
        <authorList>
            <consortium name="The Broad Institute Genomics Platform"/>
            <consortium name="The Broad Institute Genome Sequencing Center for Infectious Disease"/>
            <person name="Wu L."/>
            <person name="Ma J."/>
        </authorList>
    </citation>
    <scope>NUCLEOTIDE SEQUENCE [LARGE SCALE GENOMIC DNA]</scope>
    <source>
        <strain evidence="2 3">JCM 19585</strain>
    </source>
</reference>
<keyword evidence="3" id="KW-1185">Reference proteome</keyword>
<dbReference type="InterPro" id="IPR036390">
    <property type="entry name" value="WH_DNA-bd_sf"/>
</dbReference>
<dbReference type="InterPro" id="IPR036388">
    <property type="entry name" value="WH-like_DNA-bd_sf"/>
</dbReference>
<comment type="caution">
    <text evidence="2">The sequence shown here is derived from an EMBL/GenBank/DDBJ whole genome shotgun (WGS) entry which is preliminary data.</text>
</comment>
<accession>A0A830FC48</accession>
<feature type="region of interest" description="Disordered" evidence="1">
    <location>
        <begin position="123"/>
        <end position="160"/>
    </location>
</feature>
<sequence length="160" mass="18071">MQEAHPFTRTLIHQHTVLGGMPIDIEEFEDGEEAERTTAELIIEFLLENRDAAFTRSEIATAIDRNPNTVGSNLSRLKERGLVRHRKHHWALTRDLSRVAEAIRFSDLLSTLTLEHGPLIASEEEAEAWADAQPDQLHPSETDDEEQSGENRAAQQSSDH</sequence>